<accession>A0A0C2H146</accession>
<protein>
    <submittedName>
        <fullName evidence="1">Uncharacterized protein</fullName>
    </submittedName>
</protein>
<gene>
    <name evidence="1" type="ORF">ANCDUO_02200</name>
</gene>
<dbReference type="OrthoDB" id="5899561at2759"/>
<keyword evidence="2" id="KW-1185">Reference proteome</keyword>
<reference evidence="1 2" key="1">
    <citation type="submission" date="2013-12" db="EMBL/GenBank/DDBJ databases">
        <title>Draft genome of the parsitic nematode Ancylostoma duodenale.</title>
        <authorList>
            <person name="Mitreva M."/>
        </authorList>
    </citation>
    <scope>NUCLEOTIDE SEQUENCE [LARGE SCALE GENOMIC DNA]</scope>
    <source>
        <strain evidence="1 2">Zhejiang</strain>
    </source>
</reference>
<proteinExistence type="predicted"/>
<organism evidence="1 2">
    <name type="scientific">Ancylostoma duodenale</name>
    <dbReference type="NCBI Taxonomy" id="51022"/>
    <lineage>
        <taxon>Eukaryota</taxon>
        <taxon>Metazoa</taxon>
        <taxon>Ecdysozoa</taxon>
        <taxon>Nematoda</taxon>
        <taxon>Chromadorea</taxon>
        <taxon>Rhabditida</taxon>
        <taxon>Rhabditina</taxon>
        <taxon>Rhabditomorpha</taxon>
        <taxon>Strongyloidea</taxon>
        <taxon>Ancylostomatidae</taxon>
        <taxon>Ancylostomatinae</taxon>
        <taxon>Ancylostoma</taxon>
    </lineage>
</organism>
<evidence type="ECO:0000313" key="1">
    <source>
        <dbReference type="EMBL" id="KIH67470.1"/>
    </source>
</evidence>
<dbReference type="AlphaFoldDB" id="A0A0C2H146"/>
<name>A0A0C2H146_9BILA</name>
<evidence type="ECO:0000313" key="2">
    <source>
        <dbReference type="Proteomes" id="UP000054047"/>
    </source>
</evidence>
<sequence length="142" mass="15804">MNVETALERSVNLRRSFKANNLCTIIGVTVETIIARILDENGYDTAPATAWLPHSTEDGLPLILLYVGDRPARHVNQVVRHSGLSIRLVPLTTYLEALLDLSQRNTKTNAQKLGAGIVSMQNFASCRSVYLIKCHSWGKNTW</sequence>
<dbReference type="EMBL" id="KN726686">
    <property type="protein sequence ID" value="KIH67470.1"/>
    <property type="molecule type" value="Genomic_DNA"/>
</dbReference>
<dbReference type="Proteomes" id="UP000054047">
    <property type="component" value="Unassembled WGS sequence"/>
</dbReference>